<dbReference type="InterPro" id="IPR012925">
    <property type="entry name" value="TipAS_dom"/>
</dbReference>
<protein>
    <submittedName>
        <fullName evidence="6">DNA-binding transcriptional MerR regulator</fullName>
    </submittedName>
</protein>
<dbReference type="CDD" id="cd01106">
    <property type="entry name" value="HTH_TipAL-Mta"/>
    <property type="match status" value="1"/>
</dbReference>
<dbReference type="Pfam" id="PF13411">
    <property type="entry name" value="MerR_1"/>
    <property type="match status" value="1"/>
</dbReference>
<dbReference type="InterPro" id="IPR047057">
    <property type="entry name" value="MerR_fam"/>
</dbReference>
<dbReference type="Proteomes" id="UP000542813">
    <property type="component" value="Unassembled WGS sequence"/>
</dbReference>
<dbReference type="RefSeq" id="WP_184827805.1">
    <property type="nucleotide sequence ID" value="NZ_JACHMM010000001.1"/>
</dbReference>
<gene>
    <name evidence="6" type="ORF">HD601_005787</name>
</gene>
<accession>A0A7W9GWE3</accession>
<reference evidence="6 7" key="1">
    <citation type="submission" date="2020-08" db="EMBL/GenBank/DDBJ databases">
        <title>Sequencing the genomes of 1000 actinobacteria strains.</title>
        <authorList>
            <person name="Klenk H.-P."/>
        </authorList>
    </citation>
    <scope>NUCLEOTIDE SEQUENCE [LARGE SCALE GENOMIC DNA]</scope>
    <source>
        <strain evidence="6 7">DSM 102122</strain>
    </source>
</reference>
<dbReference type="InterPro" id="IPR009061">
    <property type="entry name" value="DNA-bd_dom_put_sf"/>
</dbReference>
<dbReference type="SUPFAM" id="SSF89082">
    <property type="entry name" value="Antibiotic binding domain of TipA-like multidrug resistance regulators"/>
    <property type="match status" value="1"/>
</dbReference>
<dbReference type="PANTHER" id="PTHR30204">
    <property type="entry name" value="REDOX-CYCLING DRUG-SENSING TRANSCRIPTIONAL ACTIVATOR SOXR"/>
    <property type="match status" value="1"/>
</dbReference>
<keyword evidence="3" id="KW-0010">Activator</keyword>
<keyword evidence="7" id="KW-1185">Reference proteome</keyword>
<keyword evidence="4" id="KW-0804">Transcription</keyword>
<dbReference type="EMBL" id="JACHMM010000001">
    <property type="protein sequence ID" value="MBB5791212.1"/>
    <property type="molecule type" value="Genomic_DNA"/>
</dbReference>
<evidence type="ECO:0000256" key="1">
    <source>
        <dbReference type="ARBA" id="ARBA00023015"/>
    </source>
</evidence>
<dbReference type="PRINTS" id="PR00040">
    <property type="entry name" value="HTHMERR"/>
</dbReference>
<organism evidence="6 7">
    <name type="scientific">Jiangella mangrovi</name>
    <dbReference type="NCBI Taxonomy" id="1524084"/>
    <lineage>
        <taxon>Bacteria</taxon>
        <taxon>Bacillati</taxon>
        <taxon>Actinomycetota</taxon>
        <taxon>Actinomycetes</taxon>
        <taxon>Jiangellales</taxon>
        <taxon>Jiangellaceae</taxon>
        <taxon>Jiangella</taxon>
    </lineage>
</organism>
<dbReference type="Gene3D" id="1.10.490.50">
    <property type="entry name" value="Antibiotic binding domain of TipA-like multidrug resistance regulators"/>
    <property type="match status" value="1"/>
</dbReference>
<evidence type="ECO:0000256" key="2">
    <source>
        <dbReference type="ARBA" id="ARBA00023125"/>
    </source>
</evidence>
<evidence type="ECO:0000259" key="5">
    <source>
        <dbReference type="PROSITE" id="PS50937"/>
    </source>
</evidence>
<dbReference type="PROSITE" id="PS50937">
    <property type="entry name" value="HTH_MERR_2"/>
    <property type="match status" value="1"/>
</dbReference>
<evidence type="ECO:0000256" key="3">
    <source>
        <dbReference type="ARBA" id="ARBA00023159"/>
    </source>
</evidence>
<dbReference type="GO" id="GO:0003700">
    <property type="term" value="F:DNA-binding transcription factor activity"/>
    <property type="evidence" value="ECO:0007669"/>
    <property type="project" value="InterPro"/>
</dbReference>
<evidence type="ECO:0000313" key="6">
    <source>
        <dbReference type="EMBL" id="MBB5791212.1"/>
    </source>
</evidence>
<dbReference type="InterPro" id="IPR000551">
    <property type="entry name" value="MerR-type_HTH_dom"/>
</dbReference>
<dbReference type="GO" id="GO:0003677">
    <property type="term" value="F:DNA binding"/>
    <property type="evidence" value="ECO:0007669"/>
    <property type="project" value="UniProtKB-KW"/>
</dbReference>
<evidence type="ECO:0000256" key="4">
    <source>
        <dbReference type="ARBA" id="ARBA00023163"/>
    </source>
</evidence>
<dbReference type="Gene3D" id="1.10.1660.10">
    <property type="match status" value="1"/>
</dbReference>
<dbReference type="Pfam" id="PF07739">
    <property type="entry name" value="TipAS"/>
    <property type="match status" value="1"/>
</dbReference>
<comment type="caution">
    <text evidence="6">The sequence shown here is derived from an EMBL/GenBank/DDBJ whole genome shotgun (WGS) entry which is preliminary data.</text>
</comment>
<feature type="domain" description="HTH merR-type" evidence="5">
    <location>
        <begin position="14"/>
        <end position="83"/>
    </location>
</feature>
<proteinExistence type="predicted"/>
<dbReference type="SMART" id="SM00422">
    <property type="entry name" value="HTH_MERR"/>
    <property type="match status" value="1"/>
</dbReference>
<evidence type="ECO:0000313" key="7">
    <source>
        <dbReference type="Proteomes" id="UP000542813"/>
    </source>
</evidence>
<keyword evidence="2 6" id="KW-0238">DNA-binding</keyword>
<keyword evidence="1" id="KW-0805">Transcription regulation</keyword>
<name>A0A7W9GWE3_9ACTN</name>
<sequence>MTSPGPDDERGDDGLTVAATAALVGVTVRTLHHWDAVGLVSPSGRTASGYRLYDAAAVARIHRVLVYRELGLPLERIAELLDEPSLSAAVPLRDQREQLVARIDRLRGMVDAVDRMIEAEEGGVLLTPEEQVALFGTDWRPEWAGQARERWGDTPQWRQFAERSATRTADDWREIAAGVTALYEDLAAAHRDGVAPGSPAANALAERHRASIGAYFDCTHAMHVALLRCQADDPEFVAHYEQFGAGLAGWLREVVDANAAAHGVDPATATWE</sequence>
<dbReference type="SUPFAM" id="SSF46955">
    <property type="entry name" value="Putative DNA-binding domain"/>
    <property type="match status" value="1"/>
</dbReference>
<dbReference type="PANTHER" id="PTHR30204:SF90">
    <property type="entry name" value="HTH-TYPE TRANSCRIPTIONAL ACTIVATOR MTA"/>
    <property type="match status" value="1"/>
</dbReference>
<dbReference type="AlphaFoldDB" id="A0A7W9GWE3"/>
<dbReference type="InterPro" id="IPR036244">
    <property type="entry name" value="TipA-like_antibiotic-bd"/>
</dbReference>